<sequence length="280" mass="29875">MDDEKGFHPGELAVQRRAGVVHDAARLVGMLDAADLRGGAARFLAERTFLAITARDRTDRLWITPLAGPPGFVDVRGPADLLVHAVPPPGDPLEGLAAGQQIGMLALDPARRRRLRINGRLTSADDRELAVQVDQAYGNCPRFIHPRDLEPAPAAGPATVRRGAALAPADVDLIRRADTFLLGTSHPTRGADASHRGGRVAVEDERTLWWPDLPGNNMFNSLGNIAVDPAAALVFVDFATGATVHLSGVAEVDWQDEGRGVRFTVEAVVVGPSLPLREAS</sequence>
<dbReference type="RefSeq" id="WP_037040440.1">
    <property type="nucleotide sequence ID" value="NZ_BAAAUZ010000013.1"/>
</dbReference>
<proteinExistence type="predicted"/>
<dbReference type="PANTHER" id="PTHR42815">
    <property type="entry name" value="FAD-BINDING, PUTATIVE (AFU_ORTHOLOGUE AFUA_6G07600)-RELATED"/>
    <property type="match status" value="1"/>
</dbReference>
<protein>
    <recommendedName>
        <fullName evidence="3">Pyridoxamine 5'-phosphate oxidase putative domain-containing protein</fullName>
    </recommendedName>
</protein>
<evidence type="ECO:0000313" key="2">
    <source>
        <dbReference type="Proteomes" id="UP001143463"/>
    </source>
</evidence>
<reference evidence="1" key="2">
    <citation type="submission" date="2023-01" db="EMBL/GenBank/DDBJ databases">
        <authorList>
            <person name="Sun Q."/>
            <person name="Evtushenko L."/>
        </authorList>
    </citation>
    <scope>NUCLEOTIDE SEQUENCE</scope>
    <source>
        <strain evidence="1">VKM Ac-1069</strain>
    </source>
</reference>
<evidence type="ECO:0000313" key="1">
    <source>
        <dbReference type="EMBL" id="GLL09739.1"/>
    </source>
</evidence>
<dbReference type="Proteomes" id="UP001143463">
    <property type="component" value="Unassembled WGS sequence"/>
</dbReference>
<dbReference type="Gene3D" id="2.30.110.10">
    <property type="entry name" value="Electron Transport, Fmn-binding Protein, Chain A"/>
    <property type="match status" value="1"/>
</dbReference>
<organism evidence="1 2">
    <name type="scientific">Pseudonocardia halophobica</name>
    <dbReference type="NCBI Taxonomy" id="29401"/>
    <lineage>
        <taxon>Bacteria</taxon>
        <taxon>Bacillati</taxon>
        <taxon>Actinomycetota</taxon>
        <taxon>Actinomycetes</taxon>
        <taxon>Pseudonocardiales</taxon>
        <taxon>Pseudonocardiaceae</taxon>
        <taxon>Pseudonocardia</taxon>
    </lineage>
</organism>
<comment type="caution">
    <text evidence="1">The sequence shown here is derived from an EMBL/GenBank/DDBJ whole genome shotgun (WGS) entry which is preliminary data.</text>
</comment>
<evidence type="ECO:0008006" key="3">
    <source>
        <dbReference type="Google" id="ProtNLM"/>
    </source>
</evidence>
<dbReference type="EMBL" id="BSFQ01000002">
    <property type="protein sequence ID" value="GLL09739.1"/>
    <property type="molecule type" value="Genomic_DNA"/>
</dbReference>
<dbReference type="InterPro" id="IPR012349">
    <property type="entry name" value="Split_barrel_FMN-bd"/>
</dbReference>
<dbReference type="PANTHER" id="PTHR42815:SF2">
    <property type="entry name" value="FAD-BINDING, PUTATIVE (AFU_ORTHOLOGUE AFUA_6G07600)-RELATED"/>
    <property type="match status" value="1"/>
</dbReference>
<dbReference type="AlphaFoldDB" id="A0A9W6L016"/>
<name>A0A9W6L016_9PSEU</name>
<reference evidence="1" key="1">
    <citation type="journal article" date="2014" name="Int. J. Syst. Evol. Microbiol.">
        <title>Complete genome sequence of Corynebacterium casei LMG S-19264T (=DSM 44701T), isolated from a smear-ripened cheese.</title>
        <authorList>
            <consortium name="US DOE Joint Genome Institute (JGI-PGF)"/>
            <person name="Walter F."/>
            <person name="Albersmeier A."/>
            <person name="Kalinowski J."/>
            <person name="Ruckert C."/>
        </authorList>
    </citation>
    <scope>NUCLEOTIDE SEQUENCE</scope>
    <source>
        <strain evidence="1">VKM Ac-1069</strain>
    </source>
</reference>
<gene>
    <name evidence="1" type="ORF">GCM10017577_08790</name>
</gene>
<accession>A0A9W6L016</accession>
<keyword evidence="2" id="KW-1185">Reference proteome</keyword>
<dbReference type="SUPFAM" id="SSF50475">
    <property type="entry name" value="FMN-binding split barrel"/>
    <property type="match status" value="1"/>
</dbReference>